<organism evidence="1 2">
    <name type="scientific">Nasonia vitripennis</name>
    <name type="common">Parasitic wasp</name>
    <dbReference type="NCBI Taxonomy" id="7425"/>
    <lineage>
        <taxon>Eukaryota</taxon>
        <taxon>Metazoa</taxon>
        <taxon>Ecdysozoa</taxon>
        <taxon>Arthropoda</taxon>
        <taxon>Hexapoda</taxon>
        <taxon>Insecta</taxon>
        <taxon>Pterygota</taxon>
        <taxon>Neoptera</taxon>
        <taxon>Endopterygota</taxon>
        <taxon>Hymenoptera</taxon>
        <taxon>Apocrita</taxon>
        <taxon>Proctotrupomorpha</taxon>
        <taxon>Chalcidoidea</taxon>
        <taxon>Pteromalidae</taxon>
        <taxon>Pteromalinae</taxon>
        <taxon>Nasonia</taxon>
    </lineage>
</organism>
<dbReference type="InParanoid" id="A0A7M7QER4"/>
<dbReference type="PANTHER" id="PTHR33053">
    <property type="entry name" value="PROTEIN, PUTATIVE-RELATED"/>
    <property type="match status" value="1"/>
</dbReference>
<dbReference type="Proteomes" id="UP000002358">
    <property type="component" value="Chromosome 4"/>
</dbReference>
<protein>
    <submittedName>
        <fullName evidence="1">Uncharacterized protein</fullName>
    </submittedName>
</protein>
<reference evidence="1" key="1">
    <citation type="submission" date="2021-01" db="UniProtKB">
        <authorList>
            <consortium name="EnsemblMetazoa"/>
        </authorList>
    </citation>
    <scope>IDENTIFICATION</scope>
</reference>
<keyword evidence="2" id="KW-1185">Reference proteome</keyword>
<dbReference type="KEGG" id="nvi:116415721"/>
<dbReference type="EnsemblMetazoa" id="XM_031929646">
    <property type="protein sequence ID" value="XP_031785506"/>
    <property type="gene ID" value="LOC116415721"/>
</dbReference>
<evidence type="ECO:0000313" key="2">
    <source>
        <dbReference type="Proteomes" id="UP000002358"/>
    </source>
</evidence>
<dbReference type="PANTHER" id="PTHR33053:SF24">
    <property type="entry name" value="TRANSPOSASE DOMAIN-CONTAINING PROTEIN"/>
    <property type="match status" value="1"/>
</dbReference>
<dbReference type="AlphaFoldDB" id="A0A7M7QER4"/>
<sequence length="216" mass="24646">MDTDQSEAEFSYLDFNIDGVKIKKSSLKTMWPILCRVYYKPMPKIYKPFTVSVFYGNGKPKDNNKFFEPFILELNEILMNGVLIKSEEFTVMVRSFGCDTPARSQVKAYKVDGVTVYASLGIKRTDEDFRLFVDSDHHNDESPLLAITPKINLVNQFVLDSMHLLYLGCMLRLFENCMTGDLNVRISANQKNSSFEHLNLYIMVATVTTSSAFPTA</sequence>
<name>A0A7M7QER4_NASVI</name>
<evidence type="ECO:0000313" key="1">
    <source>
        <dbReference type="EnsemblMetazoa" id="XP_031785506"/>
    </source>
</evidence>
<accession>A0A7M7QER4</accession>
<dbReference type="RefSeq" id="XP_031785506.1">
    <property type="nucleotide sequence ID" value="XM_031929646.1"/>
</dbReference>
<dbReference type="OrthoDB" id="7700589at2759"/>
<dbReference type="GeneID" id="116415721"/>
<proteinExistence type="predicted"/>